<name>A0A2T7T735_9ACTN</name>
<accession>A0A2T7T735</accession>
<feature type="transmembrane region" description="Helical" evidence="1">
    <location>
        <begin position="71"/>
        <end position="90"/>
    </location>
</feature>
<keyword evidence="1" id="KW-0472">Membrane</keyword>
<dbReference type="EMBL" id="AZSP01000162">
    <property type="protein sequence ID" value="PVE10949.1"/>
    <property type="molecule type" value="Genomic_DNA"/>
</dbReference>
<evidence type="ECO:0000256" key="1">
    <source>
        <dbReference type="SAM" id="Phobius"/>
    </source>
</evidence>
<keyword evidence="1" id="KW-0812">Transmembrane</keyword>
<feature type="transmembrane region" description="Helical" evidence="1">
    <location>
        <begin position="159"/>
        <end position="178"/>
    </location>
</feature>
<comment type="caution">
    <text evidence="2">The sequence shown here is derived from an EMBL/GenBank/DDBJ whole genome shotgun (WGS) entry which is preliminary data.</text>
</comment>
<proteinExistence type="predicted"/>
<sequence>MATMTDATSPIRALRAAAFAAVCVTLAAVGHSFTSGHEIPLGALWTAFGVTAGVAWLAGGRRRGFRSIGAGLLTVQGGLHLIFAGALPFAGAEAPSHLPHGAATGTGTGMDMREGSGAAILPVDAAVPFGLDGTAGMLAAHLLAAAVCALWLARGEAALFRLASALGVLAFSPLRLLLTAARPPLAPRPTGTIRRAPAAHRFRGVVLAHTLSRRGPPARRTSRATAPATALITTVRTVRA</sequence>
<dbReference type="AlphaFoldDB" id="A0A2T7T735"/>
<evidence type="ECO:0000313" key="3">
    <source>
        <dbReference type="Proteomes" id="UP000245992"/>
    </source>
</evidence>
<keyword evidence="3" id="KW-1185">Reference proteome</keyword>
<dbReference type="Proteomes" id="UP000245992">
    <property type="component" value="Unassembled WGS sequence"/>
</dbReference>
<dbReference type="STRING" id="1440053.GCA_000718095_03690"/>
<gene>
    <name evidence="2" type="ORF">Y717_21155</name>
</gene>
<feature type="transmembrane region" description="Helical" evidence="1">
    <location>
        <begin position="134"/>
        <end position="152"/>
    </location>
</feature>
<feature type="transmembrane region" description="Helical" evidence="1">
    <location>
        <begin position="42"/>
        <end position="59"/>
    </location>
</feature>
<evidence type="ECO:0008006" key="4">
    <source>
        <dbReference type="Google" id="ProtNLM"/>
    </source>
</evidence>
<evidence type="ECO:0000313" key="2">
    <source>
        <dbReference type="EMBL" id="PVE10949.1"/>
    </source>
</evidence>
<protein>
    <recommendedName>
        <fullName evidence="4">Integral membrane protein</fullName>
    </recommendedName>
</protein>
<reference evidence="2 3" key="1">
    <citation type="submission" date="2013-12" db="EMBL/GenBank/DDBJ databases">
        <title>Annotated genome of Streptomyces scopuliridis.</title>
        <authorList>
            <person name="Olson J.B."/>
        </authorList>
    </citation>
    <scope>NUCLEOTIDE SEQUENCE [LARGE SCALE GENOMIC DNA]</scope>
    <source>
        <strain evidence="2 3">RB72</strain>
    </source>
</reference>
<organism evidence="2 3">
    <name type="scientific">Streptomyces scopuliridis RB72</name>
    <dbReference type="NCBI Taxonomy" id="1440053"/>
    <lineage>
        <taxon>Bacteria</taxon>
        <taxon>Bacillati</taxon>
        <taxon>Actinomycetota</taxon>
        <taxon>Actinomycetes</taxon>
        <taxon>Kitasatosporales</taxon>
        <taxon>Streptomycetaceae</taxon>
        <taxon>Streptomyces</taxon>
    </lineage>
</organism>
<keyword evidence="1" id="KW-1133">Transmembrane helix</keyword>